<reference evidence="1 2" key="1">
    <citation type="submission" date="2018-08" db="EMBL/GenBank/DDBJ databases">
        <title>Flavobacterium tibetense sp. nov., isolated from a wetland YonghuCo on Tibetan Plateau.</title>
        <authorList>
            <person name="Phurbu D."/>
            <person name="Lu H."/>
            <person name="Xing P."/>
        </authorList>
    </citation>
    <scope>NUCLEOTIDE SEQUENCE [LARGE SCALE GENOMIC DNA]</scope>
    <source>
        <strain evidence="1 2">DJC</strain>
    </source>
</reference>
<dbReference type="Proteomes" id="UP000284547">
    <property type="component" value="Unassembled WGS sequence"/>
</dbReference>
<dbReference type="AlphaFoldDB" id="A0A411Z222"/>
<evidence type="ECO:0000313" key="2">
    <source>
        <dbReference type="Proteomes" id="UP000284547"/>
    </source>
</evidence>
<proteinExistence type="predicted"/>
<dbReference type="InterPro" id="IPR014948">
    <property type="entry name" value="BrxA"/>
</dbReference>
<dbReference type="EMBL" id="QWEY01000005">
    <property type="protein sequence ID" value="RGP37072.1"/>
    <property type="molecule type" value="Genomic_DNA"/>
</dbReference>
<evidence type="ECO:0000313" key="1">
    <source>
        <dbReference type="EMBL" id="RGP37072.1"/>
    </source>
</evidence>
<keyword evidence="2" id="KW-1185">Reference proteome</keyword>
<name>A0A411Z222_9RHOB</name>
<comment type="caution">
    <text evidence="1">The sequence shown here is derived from an EMBL/GenBank/DDBJ whole genome shotgun (WGS) entry which is preliminary data.</text>
</comment>
<dbReference type="Gene3D" id="1.10.3540.10">
    <property type="entry name" value="uncharacterized protein from magnetospirillum magneticum domain"/>
    <property type="match status" value="1"/>
</dbReference>
<protein>
    <submittedName>
        <fullName evidence="1">DUF1819 family protein</fullName>
    </submittedName>
</protein>
<accession>A0A411Z222</accession>
<dbReference type="Pfam" id="PF08849">
    <property type="entry name" value="BrxA"/>
    <property type="match status" value="1"/>
</dbReference>
<gene>
    <name evidence="1" type="ORF">D1012_10380</name>
</gene>
<organism evidence="1 2">
    <name type="scientific">Pseudotabrizicola alkalilacus</name>
    <dbReference type="NCBI Taxonomy" id="2305252"/>
    <lineage>
        <taxon>Bacteria</taxon>
        <taxon>Pseudomonadati</taxon>
        <taxon>Pseudomonadota</taxon>
        <taxon>Alphaproteobacteria</taxon>
        <taxon>Rhodobacterales</taxon>
        <taxon>Paracoccaceae</taxon>
        <taxon>Pseudotabrizicola</taxon>
    </lineage>
</organism>
<dbReference type="OrthoDB" id="981635at2"/>
<sequence>MTRAAQTKYRMSFSVGGLMVREGMALAQECRLGETWAEARERLLSEGASSLPKLASQTRVLREVFDRIGHLTEAERSSFDSILLKGRKLD</sequence>
<dbReference type="RefSeq" id="WP_118151868.1">
    <property type="nucleotide sequence ID" value="NZ_QWEY01000005.1"/>
</dbReference>
<dbReference type="InterPro" id="IPR023137">
    <property type="entry name" value="BrxA_sf"/>
</dbReference>